<dbReference type="EMBL" id="CP025704">
    <property type="protein sequence ID" value="AUN99039.1"/>
    <property type="molecule type" value="Genomic_DNA"/>
</dbReference>
<accession>A0A2K9NU43</accession>
<dbReference type="AlphaFoldDB" id="A0A2K9NU43"/>
<evidence type="ECO:0000313" key="2">
    <source>
        <dbReference type="EMBL" id="AUN99039.1"/>
    </source>
</evidence>
<dbReference type="PROSITE" id="PS51186">
    <property type="entry name" value="GNAT"/>
    <property type="match status" value="1"/>
</dbReference>
<organism evidence="2 3">
    <name type="scientific">Bacteriovorax stolpii</name>
    <name type="common">Bdellovibrio stolpii</name>
    <dbReference type="NCBI Taxonomy" id="960"/>
    <lineage>
        <taxon>Bacteria</taxon>
        <taxon>Pseudomonadati</taxon>
        <taxon>Bdellovibrionota</taxon>
        <taxon>Bacteriovoracia</taxon>
        <taxon>Bacteriovoracales</taxon>
        <taxon>Bacteriovoracaceae</taxon>
        <taxon>Bacteriovorax</taxon>
    </lineage>
</organism>
<proteinExistence type="predicted"/>
<dbReference type="CDD" id="cd04301">
    <property type="entry name" value="NAT_SF"/>
    <property type="match status" value="1"/>
</dbReference>
<evidence type="ECO:0000256" key="1">
    <source>
        <dbReference type="SAM" id="MobiDB-lite"/>
    </source>
</evidence>
<dbReference type="Proteomes" id="UP000235584">
    <property type="component" value="Chromosome"/>
</dbReference>
<dbReference type="SUPFAM" id="SSF55729">
    <property type="entry name" value="Acyl-CoA N-acyltransferases (Nat)"/>
    <property type="match status" value="1"/>
</dbReference>
<evidence type="ECO:0000313" key="3">
    <source>
        <dbReference type="Proteomes" id="UP000235584"/>
    </source>
</evidence>
<sequence>MSDTRRRGMSEETCSKHVARSNDDSNDVDGVLKTSGNDFFEIRQISPEDKIPIQAGLSLLSPESIRQRFFANKTEFSEAELKFLTEVDQVNHLAYVAVHHKGDNLLPAGVIRAVKPNVESTAAEIGIVIVDCYQGQGLGTRLFDTIAEQALKVGITQFYGDYHVSNLKMTKLLEKFAKKHHPLMIKHTHDGFIYFEAPLKN</sequence>
<dbReference type="GO" id="GO:0016747">
    <property type="term" value="F:acyltransferase activity, transferring groups other than amino-acyl groups"/>
    <property type="evidence" value="ECO:0007669"/>
    <property type="project" value="InterPro"/>
</dbReference>
<gene>
    <name evidence="2" type="ORF">C0V70_13190</name>
</gene>
<protein>
    <submittedName>
        <fullName evidence="2">Uncharacterized protein</fullName>
    </submittedName>
</protein>
<keyword evidence="3" id="KW-1185">Reference proteome</keyword>
<dbReference type="RefSeq" id="WP_102244330.1">
    <property type="nucleotide sequence ID" value="NZ_CP025704.1"/>
</dbReference>
<feature type="region of interest" description="Disordered" evidence="1">
    <location>
        <begin position="1"/>
        <end position="28"/>
    </location>
</feature>
<reference evidence="2 3" key="1">
    <citation type="submission" date="2018-01" db="EMBL/GenBank/DDBJ databases">
        <title>Complete genome sequence of Bacteriovorax stolpii DSM12778.</title>
        <authorList>
            <person name="Tang B."/>
            <person name="Chang J."/>
        </authorList>
    </citation>
    <scope>NUCLEOTIDE SEQUENCE [LARGE SCALE GENOMIC DNA]</scope>
    <source>
        <strain evidence="2 3">DSM 12778</strain>
    </source>
</reference>
<dbReference type="InterPro" id="IPR000182">
    <property type="entry name" value="GNAT_dom"/>
</dbReference>
<dbReference type="Gene3D" id="3.40.630.30">
    <property type="match status" value="1"/>
</dbReference>
<dbReference type="Pfam" id="PF13302">
    <property type="entry name" value="Acetyltransf_3"/>
    <property type="match status" value="1"/>
</dbReference>
<dbReference type="InterPro" id="IPR016181">
    <property type="entry name" value="Acyl_CoA_acyltransferase"/>
</dbReference>
<name>A0A2K9NU43_BACTC</name>
<dbReference type="KEGG" id="bsto:C0V70_13190"/>
<feature type="compositionally biased region" description="Basic and acidic residues" evidence="1">
    <location>
        <begin position="1"/>
        <end position="23"/>
    </location>
</feature>